<dbReference type="Proteomes" id="UP000321224">
    <property type="component" value="Unassembled WGS sequence"/>
</dbReference>
<sequence length="155" mass="17155">MSVLAAILPGIEGEAGTMSWVDVLEEHLDEARFRWLQWERALEAADVTVEEKATREERLLAQPFSGPVLVEALESSPMRRRQVLAIRTSRRHAIPTQAFTHRQREALLAARAAAKFITPCSLSASLAVHPMSKAPPIAVWINDPARLSALQEAAQ</sequence>
<protein>
    <submittedName>
        <fullName evidence="1">Uncharacterized protein</fullName>
    </submittedName>
</protein>
<organism evidence="1 2">
    <name type="scientific">Myxococcus virescens</name>
    <dbReference type="NCBI Taxonomy" id="83456"/>
    <lineage>
        <taxon>Bacteria</taxon>
        <taxon>Pseudomonadati</taxon>
        <taxon>Myxococcota</taxon>
        <taxon>Myxococcia</taxon>
        <taxon>Myxococcales</taxon>
        <taxon>Cystobacterineae</taxon>
        <taxon>Myxococcaceae</taxon>
        <taxon>Myxococcus</taxon>
    </lineage>
</organism>
<reference evidence="1 2" key="1">
    <citation type="submission" date="2019-07" db="EMBL/GenBank/DDBJ databases">
        <title>Whole genome shotgun sequence of Myxococcus virescens NBRC 100334.</title>
        <authorList>
            <person name="Hosoyama A."/>
            <person name="Uohara A."/>
            <person name="Ohji S."/>
            <person name="Ichikawa N."/>
        </authorList>
    </citation>
    <scope>NUCLEOTIDE SEQUENCE [LARGE SCALE GENOMIC DNA]</scope>
    <source>
        <strain evidence="1 2">NBRC 100334</strain>
    </source>
</reference>
<accession>A0A511H9Y7</accession>
<evidence type="ECO:0000313" key="2">
    <source>
        <dbReference type="Proteomes" id="UP000321224"/>
    </source>
</evidence>
<proteinExistence type="predicted"/>
<dbReference type="AlphaFoldDB" id="A0A511H9Y7"/>
<comment type="caution">
    <text evidence="1">The sequence shown here is derived from an EMBL/GenBank/DDBJ whole genome shotgun (WGS) entry which is preliminary data.</text>
</comment>
<gene>
    <name evidence="1" type="ORF">MVI01_21400</name>
</gene>
<evidence type="ECO:0000313" key="1">
    <source>
        <dbReference type="EMBL" id="GEL70356.1"/>
    </source>
</evidence>
<name>A0A511H9Y7_9BACT</name>
<dbReference type="EMBL" id="BJVY01000009">
    <property type="protein sequence ID" value="GEL70356.1"/>
    <property type="molecule type" value="Genomic_DNA"/>
</dbReference>